<evidence type="ECO:0000256" key="10">
    <source>
        <dbReference type="ARBA" id="ARBA00022989"/>
    </source>
</evidence>
<dbReference type="GO" id="GO:0015886">
    <property type="term" value="P:heme transport"/>
    <property type="evidence" value="ECO:0007669"/>
    <property type="project" value="InterPro"/>
</dbReference>
<dbReference type="KEGG" id="sva:SVA_1099"/>
<dbReference type="InterPro" id="IPR052075">
    <property type="entry name" value="Heme_exporter_D"/>
</dbReference>
<feature type="transmembrane region" description="Helical" evidence="12">
    <location>
        <begin position="12"/>
        <end position="36"/>
    </location>
</feature>
<evidence type="ECO:0000256" key="2">
    <source>
        <dbReference type="ARBA" id="ARBA00004377"/>
    </source>
</evidence>
<dbReference type="Proteomes" id="UP000218899">
    <property type="component" value="Chromosome"/>
</dbReference>
<dbReference type="GO" id="GO:0005886">
    <property type="term" value="C:plasma membrane"/>
    <property type="evidence" value="ECO:0007669"/>
    <property type="project" value="UniProtKB-SubCell"/>
</dbReference>
<sequence>MNWSDFFGMGGYGFYVWTSYLLAAVILCVNVLLPLLRRKSVRQRLEEYQRLRDDT</sequence>
<evidence type="ECO:0000313" key="14">
    <source>
        <dbReference type="Proteomes" id="UP000218899"/>
    </source>
</evidence>
<dbReference type="AlphaFoldDB" id="A0A1B4V2C0"/>
<keyword evidence="7 12" id="KW-0997">Cell inner membrane</keyword>
<proteinExistence type="inferred from homology"/>
<dbReference type="RefSeq" id="WP_096459892.1">
    <property type="nucleotide sequence ID" value="NZ_AP014936.1"/>
</dbReference>
<evidence type="ECO:0000256" key="5">
    <source>
        <dbReference type="ARBA" id="ARBA00022448"/>
    </source>
</evidence>
<dbReference type="OrthoDB" id="9815607at2"/>
<comment type="function">
    <text evidence="1 12">Required for the export of heme to the periplasm for the biogenesis of c-type cytochromes.</text>
</comment>
<organism evidence="13 14">
    <name type="scientific">Sulfurifustis variabilis</name>
    <dbReference type="NCBI Taxonomy" id="1675686"/>
    <lineage>
        <taxon>Bacteria</taxon>
        <taxon>Pseudomonadati</taxon>
        <taxon>Pseudomonadota</taxon>
        <taxon>Gammaproteobacteria</taxon>
        <taxon>Acidiferrobacterales</taxon>
        <taxon>Acidiferrobacteraceae</taxon>
        <taxon>Sulfurifustis</taxon>
    </lineage>
</organism>
<reference evidence="13 14" key="1">
    <citation type="submission" date="2015-08" db="EMBL/GenBank/DDBJ databases">
        <title>Complete genome sequence of Sulfurifustis variabilis.</title>
        <authorList>
            <person name="Miura A."/>
            <person name="Kojima H."/>
            <person name="Fukui M."/>
        </authorList>
    </citation>
    <scope>NUCLEOTIDE SEQUENCE [LARGE SCALE GENOMIC DNA]</scope>
    <source>
        <strain evidence="14">skN76</strain>
    </source>
</reference>
<keyword evidence="11 12" id="KW-0472">Membrane</keyword>
<evidence type="ECO:0000256" key="12">
    <source>
        <dbReference type="RuleBase" id="RU363101"/>
    </source>
</evidence>
<keyword evidence="8 12" id="KW-0812">Transmembrane</keyword>
<evidence type="ECO:0000256" key="4">
    <source>
        <dbReference type="ARBA" id="ARBA00016461"/>
    </source>
</evidence>
<keyword evidence="9 12" id="KW-0201">Cytochrome c-type biogenesis</keyword>
<evidence type="ECO:0000256" key="9">
    <source>
        <dbReference type="ARBA" id="ARBA00022748"/>
    </source>
</evidence>
<evidence type="ECO:0000256" key="7">
    <source>
        <dbReference type="ARBA" id="ARBA00022519"/>
    </source>
</evidence>
<evidence type="ECO:0000313" key="13">
    <source>
        <dbReference type="EMBL" id="BAU47678.1"/>
    </source>
</evidence>
<dbReference type="GO" id="GO:0017004">
    <property type="term" value="P:cytochrome complex assembly"/>
    <property type="evidence" value="ECO:0007669"/>
    <property type="project" value="UniProtKB-KW"/>
</dbReference>
<evidence type="ECO:0000256" key="3">
    <source>
        <dbReference type="ARBA" id="ARBA00008741"/>
    </source>
</evidence>
<evidence type="ECO:0000256" key="1">
    <source>
        <dbReference type="ARBA" id="ARBA00002442"/>
    </source>
</evidence>
<protein>
    <recommendedName>
        <fullName evidence="4 12">Heme exporter protein D</fullName>
    </recommendedName>
</protein>
<keyword evidence="14" id="KW-1185">Reference proteome</keyword>
<keyword evidence="5 12" id="KW-0813">Transport</keyword>
<dbReference type="PANTHER" id="PTHR37531">
    <property type="entry name" value="HEME EXPORTER PROTEIN D"/>
    <property type="match status" value="1"/>
</dbReference>
<evidence type="ECO:0000256" key="8">
    <source>
        <dbReference type="ARBA" id="ARBA00022692"/>
    </source>
</evidence>
<evidence type="ECO:0000256" key="6">
    <source>
        <dbReference type="ARBA" id="ARBA00022475"/>
    </source>
</evidence>
<gene>
    <name evidence="13" type="ORF">SVA_1099</name>
</gene>
<dbReference type="EMBL" id="AP014936">
    <property type="protein sequence ID" value="BAU47678.1"/>
    <property type="molecule type" value="Genomic_DNA"/>
</dbReference>
<accession>A0A1B4V2C0</accession>
<comment type="similarity">
    <text evidence="3 12">Belongs to the CcmD/CycX/HelD family.</text>
</comment>
<dbReference type="InterPro" id="IPR007078">
    <property type="entry name" value="Haem_export_protD_CcmD"/>
</dbReference>
<dbReference type="Pfam" id="PF04995">
    <property type="entry name" value="CcmD"/>
    <property type="match status" value="1"/>
</dbReference>
<evidence type="ECO:0000256" key="11">
    <source>
        <dbReference type="ARBA" id="ARBA00023136"/>
    </source>
</evidence>
<comment type="subcellular location">
    <subcellularLocation>
        <location evidence="2 12">Cell inner membrane</location>
        <topology evidence="2 12">Single-pass membrane protein</topology>
    </subcellularLocation>
</comment>
<keyword evidence="6 12" id="KW-1003">Cell membrane</keyword>
<dbReference type="GO" id="GO:1903607">
    <property type="term" value="P:cytochrome c biosynthetic process"/>
    <property type="evidence" value="ECO:0007669"/>
    <property type="project" value="TreeGrafter"/>
</dbReference>
<name>A0A1B4V2C0_9GAMM</name>
<keyword evidence="10 12" id="KW-1133">Transmembrane helix</keyword>
<dbReference type="PANTHER" id="PTHR37531:SF1">
    <property type="entry name" value="HEME EXPORTER PROTEIN D"/>
    <property type="match status" value="1"/>
</dbReference>
<dbReference type="NCBIfam" id="TIGR03141">
    <property type="entry name" value="cytochro_ccmD"/>
    <property type="match status" value="1"/>
</dbReference>